<dbReference type="Pfam" id="PF00232">
    <property type="entry name" value="Glyco_hydro_1"/>
    <property type="match status" value="1"/>
</dbReference>
<sequence>MDNYEWSLGYEKRFGLVHVDFETLQRTPKASYHALARALAR</sequence>
<dbReference type="Gene3D" id="3.20.20.80">
    <property type="entry name" value="Glycosidases"/>
    <property type="match status" value="1"/>
</dbReference>
<keyword evidence="1" id="KW-0378">Hydrolase</keyword>
<dbReference type="SUPFAM" id="SSF51445">
    <property type="entry name" value="(Trans)glycosidases"/>
    <property type="match status" value="1"/>
</dbReference>
<dbReference type="GO" id="GO:0008422">
    <property type="term" value="F:beta-glucosidase activity"/>
    <property type="evidence" value="ECO:0007669"/>
    <property type="project" value="UniProtKB-EC"/>
</dbReference>
<dbReference type="GO" id="GO:0005975">
    <property type="term" value="P:carbohydrate metabolic process"/>
    <property type="evidence" value="ECO:0007669"/>
    <property type="project" value="InterPro"/>
</dbReference>
<dbReference type="EC" id="3.2.1.21" evidence="1"/>
<reference evidence="1" key="1">
    <citation type="submission" date="2016-10" db="EMBL/GenBank/DDBJ databases">
        <title>Sequence of Gallionella enrichment culture.</title>
        <authorList>
            <person name="Poehlein A."/>
            <person name="Muehling M."/>
            <person name="Daniel R."/>
        </authorList>
    </citation>
    <scope>NUCLEOTIDE SEQUENCE</scope>
</reference>
<evidence type="ECO:0000313" key="1">
    <source>
        <dbReference type="EMBL" id="OIQ76104.1"/>
    </source>
</evidence>
<dbReference type="InterPro" id="IPR017853">
    <property type="entry name" value="GH"/>
</dbReference>
<keyword evidence="1" id="KW-0326">Glycosidase</keyword>
<dbReference type="InterPro" id="IPR001360">
    <property type="entry name" value="Glyco_hydro_1"/>
</dbReference>
<proteinExistence type="predicted"/>
<dbReference type="AlphaFoldDB" id="A0A1J5PYT2"/>
<organism evidence="1">
    <name type="scientific">mine drainage metagenome</name>
    <dbReference type="NCBI Taxonomy" id="410659"/>
    <lineage>
        <taxon>unclassified sequences</taxon>
        <taxon>metagenomes</taxon>
        <taxon>ecological metagenomes</taxon>
    </lineage>
</organism>
<comment type="caution">
    <text evidence="1">The sequence shown here is derived from an EMBL/GenBank/DDBJ whole genome shotgun (WGS) entry which is preliminary data.</text>
</comment>
<name>A0A1J5PYT2_9ZZZZ</name>
<dbReference type="EMBL" id="MLJW01001965">
    <property type="protein sequence ID" value="OIQ76104.1"/>
    <property type="molecule type" value="Genomic_DNA"/>
</dbReference>
<accession>A0A1J5PYT2</accession>
<protein>
    <submittedName>
        <fullName evidence="1">Beta-glucosidase</fullName>
        <ecNumber evidence="1">3.2.1.21</ecNumber>
    </submittedName>
</protein>
<gene>
    <name evidence="1" type="primary">bglA_8</name>
    <name evidence="1" type="ORF">GALL_422180</name>
</gene>